<keyword evidence="1" id="KW-1133">Transmembrane helix</keyword>
<evidence type="ECO:0000313" key="2">
    <source>
        <dbReference type="EMBL" id="SER21240.1"/>
    </source>
</evidence>
<proteinExistence type="predicted"/>
<evidence type="ECO:0000313" key="3">
    <source>
        <dbReference type="Proteomes" id="UP000198556"/>
    </source>
</evidence>
<name>A0A1H9MBV1_9LACT</name>
<accession>A0A1H9MBV1</accession>
<dbReference type="AlphaFoldDB" id="A0A1H9MBV1"/>
<protein>
    <submittedName>
        <fullName evidence="2">Uncharacterized protein</fullName>
    </submittedName>
</protein>
<feature type="transmembrane region" description="Helical" evidence="1">
    <location>
        <begin position="12"/>
        <end position="29"/>
    </location>
</feature>
<dbReference type="EMBL" id="FOGF01000026">
    <property type="protein sequence ID" value="SER21240.1"/>
    <property type="molecule type" value="Genomic_DNA"/>
</dbReference>
<dbReference type="RefSeq" id="WP_089746981.1">
    <property type="nucleotide sequence ID" value="NZ_FOGF01000026.1"/>
</dbReference>
<keyword evidence="1" id="KW-0472">Membrane</keyword>
<organism evidence="2 3">
    <name type="scientific">Granulicatella balaenopterae</name>
    <dbReference type="NCBI Taxonomy" id="137733"/>
    <lineage>
        <taxon>Bacteria</taxon>
        <taxon>Bacillati</taxon>
        <taxon>Bacillota</taxon>
        <taxon>Bacilli</taxon>
        <taxon>Lactobacillales</taxon>
        <taxon>Carnobacteriaceae</taxon>
        <taxon>Granulicatella</taxon>
    </lineage>
</organism>
<dbReference type="Proteomes" id="UP000198556">
    <property type="component" value="Unassembled WGS sequence"/>
</dbReference>
<keyword evidence="1" id="KW-0812">Transmembrane</keyword>
<gene>
    <name evidence="2" type="ORF">SAMN05421767_1262</name>
</gene>
<sequence>MLASRKHTRLRIGLVVIIIGLIGIFWYRSPRTIIENDSSTIAEVHIKNGQTGESLSIKDPQQIDYLINNMNKGQLKRDGLSLGQMGYRYHITLFAKESDDIIGWDSFMINSSEVIRKDPFFYQVEYQLIDLNYIENLFTK</sequence>
<keyword evidence="3" id="KW-1185">Reference proteome</keyword>
<evidence type="ECO:0000256" key="1">
    <source>
        <dbReference type="SAM" id="Phobius"/>
    </source>
</evidence>
<reference evidence="2 3" key="1">
    <citation type="submission" date="2016-10" db="EMBL/GenBank/DDBJ databases">
        <authorList>
            <person name="de Groot N.N."/>
        </authorList>
    </citation>
    <scope>NUCLEOTIDE SEQUENCE [LARGE SCALE GENOMIC DNA]</scope>
    <source>
        <strain evidence="2 3">DSM 15827</strain>
    </source>
</reference>
<dbReference type="OrthoDB" id="1859262at2"/>